<dbReference type="Gene3D" id="3.30.565.10">
    <property type="entry name" value="Histidine kinase-like ATPase, C-terminal domain"/>
    <property type="match status" value="1"/>
</dbReference>
<evidence type="ECO:0000256" key="1">
    <source>
        <dbReference type="ARBA" id="ARBA00022527"/>
    </source>
</evidence>
<sequence length="165" mass="18099">MPDPKAPPAPTQLPTHEWLMGYPMTTATVRLARRHVRRRLTTWQWGGDIDDTVLVVSELLANAVRHGRVAGHHVWLRLAVGEGLVVDVSDPVSAFPGFERRADAADAGDESGRGLVVVRRLVEEFEWFPHADVGKTVRVRLGGGVLRPGAGAASPGHREELRVNR</sequence>
<dbReference type="SUPFAM" id="SSF55874">
    <property type="entry name" value="ATPase domain of HSP90 chaperone/DNA topoisomerase II/histidine kinase"/>
    <property type="match status" value="1"/>
</dbReference>
<accession>A0A5J6G7G6</accession>
<dbReference type="InterPro" id="IPR050267">
    <property type="entry name" value="Anti-sigma-factor_SerPK"/>
</dbReference>
<dbReference type="EMBL" id="CP023699">
    <property type="protein sequence ID" value="QEU91720.1"/>
    <property type="molecule type" value="Genomic_DNA"/>
</dbReference>
<keyword evidence="1" id="KW-0418">Kinase</keyword>
<dbReference type="CDD" id="cd16936">
    <property type="entry name" value="HATPase_RsbW-like"/>
    <property type="match status" value="1"/>
</dbReference>
<evidence type="ECO:0000259" key="2">
    <source>
        <dbReference type="Pfam" id="PF13581"/>
    </source>
</evidence>
<dbReference type="OrthoDB" id="4324295at2"/>
<dbReference type="RefSeq" id="WP_079043154.1">
    <property type="nucleotide sequence ID" value="NZ_CP023699.1"/>
</dbReference>
<reference evidence="3 4" key="1">
    <citation type="submission" date="2017-09" db="EMBL/GenBank/DDBJ databases">
        <authorList>
            <person name="Lee N."/>
            <person name="Cho B.-K."/>
        </authorList>
    </citation>
    <scope>NUCLEOTIDE SEQUENCE [LARGE SCALE GENOMIC DNA]</scope>
    <source>
        <strain evidence="3 4">ATCC 12853</strain>
    </source>
</reference>
<dbReference type="InterPro" id="IPR003594">
    <property type="entry name" value="HATPase_dom"/>
</dbReference>
<keyword evidence="4" id="KW-1185">Reference proteome</keyword>
<protein>
    <submittedName>
        <fullName evidence="3">ATP-binding protein</fullName>
    </submittedName>
</protein>
<gene>
    <name evidence="3" type="ORF">CP970_13260</name>
</gene>
<evidence type="ECO:0000313" key="4">
    <source>
        <dbReference type="Proteomes" id="UP000325529"/>
    </source>
</evidence>
<dbReference type="InterPro" id="IPR036890">
    <property type="entry name" value="HATPase_C_sf"/>
</dbReference>
<dbReference type="Proteomes" id="UP000325529">
    <property type="component" value="Chromosome"/>
</dbReference>
<organism evidence="3 4">
    <name type="scientific">Streptomyces kanamyceticus</name>
    <dbReference type="NCBI Taxonomy" id="1967"/>
    <lineage>
        <taxon>Bacteria</taxon>
        <taxon>Bacillati</taxon>
        <taxon>Actinomycetota</taxon>
        <taxon>Actinomycetes</taxon>
        <taxon>Kitasatosporales</taxon>
        <taxon>Streptomycetaceae</taxon>
        <taxon>Streptomyces</taxon>
    </lineage>
</organism>
<name>A0A5J6G7G6_STRKN</name>
<dbReference type="GO" id="GO:0004674">
    <property type="term" value="F:protein serine/threonine kinase activity"/>
    <property type="evidence" value="ECO:0007669"/>
    <property type="project" value="UniProtKB-KW"/>
</dbReference>
<evidence type="ECO:0000313" key="3">
    <source>
        <dbReference type="EMBL" id="QEU91720.1"/>
    </source>
</evidence>
<dbReference type="PANTHER" id="PTHR35526">
    <property type="entry name" value="ANTI-SIGMA-F FACTOR RSBW-RELATED"/>
    <property type="match status" value="1"/>
</dbReference>
<dbReference type="KEGG" id="ska:CP970_13260"/>
<dbReference type="Pfam" id="PF13581">
    <property type="entry name" value="HATPase_c_2"/>
    <property type="match status" value="1"/>
</dbReference>
<keyword evidence="1" id="KW-0808">Transferase</keyword>
<keyword evidence="3" id="KW-0067">ATP-binding</keyword>
<proteinExistence type="predicted"/>
<dbReference type="GO" id="GO:0005524">
    <property type="term" value="F:ATP binding"/>
    <property type="evidence" value="ECO:0007669"/>
    <property type="project" value="UniProtKB-KW"/>
</dbReference>
<dbReference type="PANTHER" id="PTHR35526:SF3">
    <property type="entry name" value="ANTI-SIGMA-F FACTOR RSBW"/>
    <property type="match status" value="1"/>
</dbReference>
<feature type="domain" description="Histidine kinase/HSP90-like ATPase" evidence="2">
    <location>
        <begin position="24"/>
        <end position="140"/>
    </location>
</feature>
<dbReference type="AlphaFoldDB" id="A0A5J6G7G6"/>
<keyword evidence="1" id="KW-0723">Serine/threonine-protein kinase</keyword>
<keyword evidence="3" id="KW-0547">Nucleotide-binding</keyword>